<proteinExistence type="predicted"/>
<protein>
    <submittedName>
        <fullName evidence="2">Uncharacterized protein</fullName>
    </submittedName>
</protein>
<sequence length="100" mass="10581">MPCLKSLAVAAAFLPTVLHAQVNCASRDLVVDKLAVKYGEAFAGGGLQNTQHIFEVWMSEEKGTWTILMTRADGMTCVMASGTNWRGGDPSVKTPAGIPG</sequence>
<dbReference type="OrthoDB" id="9810895at2"/>
<dbReference type="RefSeq" id="WP_109759231.1">
    <property type="nucleotide sequence ID" value="NZ_CP034588.1"/>
</dbReference>
<keyword evidence="1" id="KW-0732">Signal</keyword>
<dbReference type="AlphaFoldDB" id="A0A316G6K7"/>
<comment type="caution">
    <text evidence="2">The sequence shown here is derived from an EMBL/GenBank/DDBJ whole genome shotgun (WGS) entry which is preliminary data.</text>
</comment>
<accession>A0A316G6K7</accession>
<evidence type="ECO:0000256" key="1">
    <source>
        <dbReference type="SAM" id="SignalP"/>
    </source>
</evidence>
<dbReference type="EMBL" id="QGGV01000004">
    <property type="protein sequence ID" value="PWK56544.1"/>
    <property type="molecule type" value="Genomic_DNA"/>
</dbReference>
<organism evidence="2 3">
    <name type="scientific">Silicimonas algicola</name>
    <dbReference type="NCBI Taxonomy" id="1826607"/>
    <lineage>
        <taxon>Bacteria</taxon>
        <taxon>Pseudomonadati</taxon>
        <taxon>Pseudomonadota</taxon>
        <taxon>Alphaproteobacteria</taxon>
        <taxon>Rhodobacterales</taxon>
        <taxon>Paracoccaceae</taxon>
    </lineage>
</organism>
<gene>
    <name evidence="2" type="ORF">C8D95_104216</name>
</gene>
<keyword evidence="3" id="KW-1185">Reference proteome</keyword>
<dbReference type="Proteomes" id="UP000245390">
    <property type="component" value="Unassembled WGS sequence"/>
</dbReference>
<reference evidence="2 3" key="1">
    <citation type="submission" date="2018-05" db="EMBL/GenBank/DDBJ databases">
        <title>Genomic Encyclopedia of Type Strains, Phase IV (KMG-IV): sequencing the most valuable type-strain genomes for metagenomic binning, comparative biology and taxonomic classification.</title>
        <authorList>
            <person name="Goeker M."/>
        </authorList>
    </citation>
    <scope>NUCLEOTIDE SEQUENCE [LARGE SCALE GENOMIC DNA]</scope>
    <source>
        <strain evidence="2 3">DSM 103371</strain>
    </source>
</reference>
<name>A0A316G6K7_9RHOB</name>
<feature type="chain" id="PRO_5016243917" evidence="1">
    <location>
        <begin position="21"/>
        <end position="100"/>
    </location>
</feature>
<dbReference type="KEGG" id="salo:EF888_21375"/>
<feature type="signal peptide" evidence="1">
    <location>
        <begin position="1"/>
        <end position="20"/>
    </location>
</feature>
<evidence type="ECO:0000313" key="2">
    <source>
        <dbReference type="EMBL" id="PWK56544.1"/>
    </source>
</evidence>
<evidence type="ECO:0000313" key="3">
    <source>
        <dbReference type="Proteomes" id="UP000245390"/>
    </source>
</evidence>